<protein>
    <submittedName>
        <fullName evidence="2">CoA transferase</fullName>
    </submittedName>
</protein>
<dbReference type="Pfam" id="PF02515">
    <property type="entry name" value="CoA_transf_3"/>
    <property type="match status" value="1"/>
</dbReference>
<reference evidence="2 5" key="1">
    <citation type="submission" date="2018-09" db="EMBL/GenBank/DDBJ databases">
        <title>Roseomonas sp. nov., isolated from feces of Tibetan antelopes in the Qinghai-Tibet plateau, China.</title>
        <authorList>
            <person name="Tian Z."/>
        </authorList>
    </citation>
    <scope>NUCLEOTIDE SEQUENCE [LARGE SCALE GENOMIC DNA]</scope>
    <source>
        <strain evidence="3 4">Z23</strain>
        <strain evidence="2 5">Z24</strain>
    </source>
</reference>
<dbReference type="PANTHER" id="PTHR48207">
    <property type="entry name" value="SUCCINATE--HYDROXYMETHYLGLUTARATE COA-TRANSFERASE"/>
    <property type="match status" value="1"/>
</dbReference>
<comment type="caution">
    <text evidence="2">The sequence shown here is derived from an EMBL/GenBank/DDBJ whole genome shotgun (WGS) entry which is preliminary data.</text>
</comment>
<organism evidence="2 5">
    <name type="scientific">Teichococcus wenyumeiae</name>
    <dbReference type="NCBI Taxonomy" id="2478470"/>
    <lineage>
        <taxon>Bacteria</taxon>
        <taxon>Pseudomonadati</taxon>
        <taxon>Pseudomonadota</taxon>
        <taxon>Alphaproteobacteria</taxon>
        <taxon>Acetobacterales</taxon>
        <taxon>Roseomonadaceae</taxon>
        <taxon>Roseomonas</taxon>
    </lineage>
</organism>
<dbReference type="InterPro" id="IPR023606">
    <property type="entry name" value="CoA-Trfase_III_dom_1_sf"/>
</dbReference>
<keyword evidence="1 2" id="KW-0808">Transferase</keyword>
<name>A0A3A9JGS4_9PROT</name>
<dbReference type="PANTHER" id="PTHR48207:SF3">
    <property type="entry name" value="SUCCINATE--HYDROXYMETHYLGLUTARATE COA-TRANSFERASE"/>
    <property type="match status" value="1"/>
</dbReference>
<dbReference type="EMBL" id="RAQU01000010">
    <property type="protein sequence ID" value="RKK05772.1"/>
    <property type="molecule type" value="Genomic_DNA"/>
</dbReference>
<dbReference type="AlphaFoldDB" id="A0A3A9JGS4"/>
<dbReference type="Proteomes" id="UP000274097">
    <property type="component" value="Unassembled WGS sequence"/>
</dbReference>
<dbReference type="EMBL" id="RFLX01000006">
    <property type="protein sequence ID" value="RMI24986.1"/>
    <property type="molecule type" value="Genomic_DNA"/>
</dbReference>
<proteinExistence type="predicted"/>
<evidence type="ECO:0000256" key="1">
    <source>
        <dbReference type="ARBA" id="ARBA00022679"/>
    </source>
</evidence>
<keyword evidence="4" id="KW-1185">Reference proteome</keyword>
<dbReference type="GO" id="GO:0008410">
    <property type="term" value="F:CoA-transferase activity"/>
    <property type="evidence" value="ECO:0007669"/>
    <property type="project" value="TreeGrafter"/>
</dbReference>
<dbReference type="InterPro" id="IPR050483">
    <property type="entry name" value="CoA-transferase_III_domain"/>
</dbReference>
<dbReference type="Proteomes" id="UP000278036">
    <property type="component" value="Unassembled WGS sequence"/>
</dbReference>
<evidence type="ECO:0000313" key="3">
    <source>
        <dbReference type="EMBL" id="RMI24986.1"/>
    </source>
</evidence>
<dbReference type="SUPFAM" id="SSF89796">
    <property type="entry name" value="CoA-transferase family III (CaiB/BaiF)"/>
    <property type="match status" value="1"/>
</dbReference>
<evidence type="ECO:0000313" key="5">
    <source>
        <dbReference type="Proteomes" id="UP000278036"/>
    </source>
</evidence>
<accession>A0A3A9JGS4</accession>
<dbReference type="InterPro" id="IPR003673">
    <property type="entry name" value="CoA-Trfase_fam_III"/>
</dbReference>
<evidence type="ECO:0000313" key="4">
    <source>
        <dbReference type="Proteomes" id="UP000274097"/>
    </source>
</evidence>
<evidence type="ECO:0000313" key="2">
    <source>
        <dbReference type="EMBL" id="RKK05772.1"/>
    </source>
</evidence>
<dbReference type="InterPro" id="IPR044855">
    <property type="entry name" value="CoA-Trfase_III_dom3_sf"/>
</dbReference>
<dbReference type="InParanoid" id="A0A3A9JGS4"/>
<gene>
    <name evidence="2" type="ORF">D6Z83_02695</name>
    <name evidence="3" type="ORF">EBE87_10195</name>
</gene>
<dbReference type="Gene3D" id="3.40.50.10540">
    <property type="entry name" value="Crotonobetainyl-coa:carnitine coa-transferase, domain 1"/>
    <property type="match status" value="1"/>
</dbReference>
<sequence>MPITLRQSLREEIAMGAAAGMPPLTGLRVLDFTRVIAGPYLTMMLADLGCEVIKVESPAHGDDTRVHQPPGKGGEAAIFMGLNRHKRSVVLDMARSEGRDLARRLALECDVLVENFRPGAMQRLGLDYAALREAHPELIYCSISGYGHHSRFSDIPGYDPIAQAETGLMYMTGDASMPPIRSGGSVIDVLTGMHAGMGILAALHARAQTGQGQFVDLSLYDTALSSLGFIMQGPLLAGRDPQRLGNTSFFMAPNGVYSCADGDVMISAGNNRLFARLCEGLGLPDMPGDPRFNSNAARLTNLEAMNAMLSARLGQKPREEWVVKLRQVGVPIGAVRTPLEALSAVETEASGMLHEVEHPAAGTMRTVGNAIHLSGTPLRAPAPAPLLDQHTDGVLRDVLGLEPEEIIRLRQEGTIGPAHQPAAAEA</sequence>
<dbReference type="Gene3D" id="3.30.1540.10">
    <property type="entry name" value="formyl-coa transferase, domain 3"/>
    <property type="match status" value="1"/>
</dbReference>